<evidence type="ECO:0000313" key="2">
    <source>
        <dbReference type="Proteomes" id="UP000069443"/>
    </source>
</evidence>
<reference evidence="2" key="1">
    <citation type="journal article" date="2016" name="Genome Announc.">
        <title>Draft Genome Sequences of Five Rapidly Growing Mycobacterium Species, M. thermoresistibile, M. fortuitum subsp. acetamidolyticum, M. canariasense, M. brisbanense, and M. novocastrense.</title>
        <authorList>
            <person name="Katahira K."/>
            <person name="Ogura Y."/>
            <person name="Gotoh Y."/>
            <person name="Hayashi T."/>
        </authorList>
    </citation>
    <scope>NUCLEOTIDE SEQUENCE [LARGE SCALE GENOMIC DNA]</scope>
    <source>
        <strain evidence="2">JCM15298</strain>
    </source>
</reference>
<sequence length="76" mass="8771">MQITVDFTDLYDGSEYKRTETFDVEPPSGDLDDWAYDNIFPRTGDGRAHERAAYFATITVFADRPDLVGREFEWGL</sequence>
<comment type="caution">
    <text evidence="1">The sequence shown here is derived from an EMBL/GenBank/DDBJ whole genome shotgun (WGS) entry which is preliminary data.</text>
</comment>
<evidence type="ECO:0000313" key="1">
    <source>
        <dbReference type="EMBL" id="GAS94834.1"/>
    </source>
</evidence>
<accession>A0A117I9H6</accession>
<name>A0A117I9H6_MYCCR</name>
<dbReference type="AlphaFoldDB" id="A0A117I9H6"/>
<dbReference type="EMBL" id="BCSY01000035">
    <property type="protein sequence ID" value="GAS94834.1"/>
    <property type="molecule type" value="Genomic_DNA"/>
</dbReference>
<dbReference type="Proteomes" id="UP000069443">
    <property type="component" value="Unassembled WGS sequence"/>
</dbReference>
<proteinExistence type="predicted"/>
<organism evidence="1 2">
    <name type="scientific">Mycolicibacterium canariasense</name>
    <name type="common">Mycobacterium canariasense</name>
    <dbReference type="NCBI Taxonomy" id="228230"/>
    <lineage>
        <taxon>Bacteria</taxon>
        <taxon>Bacillati</taxon>
        <taxon>Actinomycetota</taxon>
        <taxon>Actinomycetes</taxon>
        <taxon>Mycobacteriales</taxon>
        <taxon>Mycobacteriaceae</taxon>
        <taxon>Mycolicibacterium</taxon>
    </lineage>
</organism>
<dbReference type="RefSeq" id="WP_062656039.1">
    <property type="nucleotide sequence ID" value="NZ_BCSY01000035.1"/>
</dbReference>
<dbReference type="STRING" id="228230.RMCC_1800"/>
<keyword evidence="2" id="KW-1185">Reference proteome</keyword>
<protein>
    <submittedName>
        <fullName evidence="1">Uncharacterized protein</fullName>
    </submittedName>
</protein>
<gene>
    <name evidence="1" type="ORF">RMCC_1800</name>
</gene>
<reference evidence="2" key="2">
    <citation type="submission" date="2016-02" db="EMBL/GenBank/DDBJ databases">
        <title>Draft genome sequence of five rapidly growing Mycobacterium species.</title>
        <authorList>
            <person name="Katahira K."/>
            <person name="Gotou Y."/>
            <person name="Iida K."/>
            <person name="Ogura Y."/>
            <person name="Hayashi T."/>
        </authorList>
    </citation>
    <scope>NUCLEOTIDE SEQUENCE [LARGE SCALE GENOMIC DNA]</scope>
    <source>
        <strain evidence="2">JCM15298</strain>
    </source>
</reference>
<dbReference type="OrthoDB" id="4640573at2"/>